<dbReference type="RefSeq" id="WP_116391808.1">
    <property type="nucleotide sequence ID" value="NZ_QUQO01000001.1"/>
</dbReference>
<dbReference type="InParanoid" id="A0A371RI91"/>
<name>A0A371RI91_9PROT</name>
<comment type="caution">
    <text evidence="1">The sequence shown here is derived from an EMBL/GenBank/DDBJ whole genome shotgun (WGS) entry which is preliminary data.</text>
</comment>
<accession>A0A371RI91</accession>
<reference evidence="1 2" key="1">
    <citation type="submission" date="2018-08" db="EMBL/GenBank/DDBJ databases">
        <title>Parvularcula sp. SM1705, isolated from surface water of the South Sea China.</title>
        <authorList>
            <person name="Sun L."/>
        </authorList>
    </citation>
    <scope>NUCLEOTIDE SEQUENCE [LARGE SCALE GENOMIC DNA]</scope>
    <source>
        <strain evidence="1 2">SM1705</strain>
    </source>
</reference>
<dbReference type="OrthoDB" id="8456317at2"/>
<proteinExistence type="predicted"/>
<dbReference type="Proteomes" id="UP000264589">
    <property type="component" value="Unassembled WGS sequence"/>
</dbReference>
<evidence type="ECO:0000313" key="1">
    <source>
        <dbReference type="EMBL" id="RFB05177.1"/>
    </source>
</evidence>
<organism evidence="1 2">
    <name type="scientific">Parvularcula marina</name>
    <dbReference type="NCBI Taxonomy" id="2292771"/>
    <lineage>
        <taxon>Bacteria</taxon>
        <taxon>Pseudomonadati</taxon>
        <taxon>Pseudomonadota</taxon>
        <taxon>Alphaproteobacteria</taxon>
        <taxon>Parvularculales</taxon>
        <taxon>Parvularculaceae</taxon>
        <taxon>Parvularcula</taxon>
    </lineage>
</organism>
<keyword evidence="2" id="KW-1185">Reference proteome</keyword>
<dbReference type="EMBL" id="QUQO01000001">
    <property type="protein sequence ID" value="RFB05177.1"/>
    <property type="molecule type" value="Genomic_DNA"/>
</dbReference>
<dbReference type="AlphaFoldDB" id="A0A371RI91"/>
<evidence type="ECO:0000313" key="2">
    <source>
        <dbReference type="Proteomes" id="UP000264589"/>
    </source>
</evidence>
<sequence length="132" mass="13423">MALLAGGLLAGCETTSGADHAPEVVAGPKAETDPLGDFMKGLPSERIANVPPAEGFIGRPVAALEAETGAPALTRVEGSNEFRRYDLGACRLYAVIMPAGGNVSSLAVGPSIMGRVMPSFAECLVARRAPGS</sequence>
<protein>
    <submittedName>
        <fullName evidence="1">Uncharacterized protein</fullName>
    </submittedName>
</protein>
<gene>
    <name evidence="1" type="ORF">DX908_07865</name>
</gene>